<reference evidence="2" key="1">
    <citation type="submission" date="2020-02" db="EMBL/GenBank/DDBJ databases">
        <authorList>
            <person name="Meier V. D."/>
        </authorList>
    </citation>
    <scope>NUCLEOTIDE SEQUENCE</scope>
    <source>
        <strain evidence="2">AVDCRST_MAG54</strain>
    </source>
</reference>
<gene>
    <name evidence="2" type="ORF">AVDCRST_MAG54-1296</name>
</gene>
<protein>
    <submittedName>
        <fullName evidence="2">Transcriptional regulator, AcrR family</fullName>
    </submittedName>
</protein>
<feature type="compositionally biased region" description="Low complexity" evidence="1">
    <location>
        <begin position="110"/>
        <end position="130"/>
    </location>
</feature>
<feature type="region of interest" description="Disordered" evidence="1">
    <location>
        <begin position="82"/>
        <end position="209"/>
    </location>
</feature>
<sequence length="209" mass="23343">DHHDRAGRPHLAAAGGQVRGASSPARRRRPADAVRARVRADEPARDRAELGVLARGAALLLPRQGRPHHLLRAAVQGALRAALRRHRRHRRHPGRPAPRRRRRPRGDAGAGRAAAPPLVRPARPVAVRGVVPRRRGRDRRQPRADDLAHRRGVRRAGRRAAGVHAGVRLRHRRRPVPAGPAAPPRRRARRPRRPARRRPSPAPDARRRV</sequence>
<dbReference type="EMBL" id="CADCTH010000174">
    <property type="protein sequence ID" value="CAA9236636.1"/>
    <property type="molecule type" value="Genomic_DNA"/>
</dbReference>
<feature type="compositionally biased region" description="Basic residues" evidence="1">
    <location>
        <begin position="82"/>
        <end position="104"/>
    </location>
</feature>
<feature type="region of interest" description="Disordered" evidence="1">
    <location>
        <begin position="1"/>
        <end position="47"/>
    </location>
</feature>
<dbReference type="AlphaFoldDB" id="A0A6J4HYJ0"/>
<name>A0A6J4HYJ0_9PSEU</name>
<evidence type="ECO:0000313" key="2">
    <source>
        <dbReference type="EMBL" id="CAA9236636.1"/>
    </source>
</evidence>
<accession>A0A6J4HYJ0</accession>
<feature type="non-terminal residue" evidence="2">
    <location>
        <position position="1"/>
    </location>
</feature>
<feature type="compositionally biased region" description="Basic and acidic residues" evidence="1">
    <location>
        <begin position="139"/>
        <end position="149"/>
    </location>
</feature>
<evidence type="ECO:0000256" key="1">
    <source>
        <dbReference type="SAM" id="MobiDB-lite"/>
    </source>
</evidence>
<feature type="compositionally biased region" description="Basic and acidic residues" evidence="1">
    <location>
        <begin position="30"/>
        <end position="47"/>
    </location>
</feature>
<feature type="non-terminal residue" evidence="2">
    <location>
        <position position="209"/>
    </location>
</feature>
<proteinExistence type="predicted"/>
<feature type="compositionally biased region" description="Basic residues" evidence="1">
    <location>
        <begin position="184"/>
        <end position="199"/>
    </location>
</feature>
<organism evidence="2">
    <name type="scientific">uncultured Actinomycetospora sp</name>
    <dbReference type="NCBI Taxonomy" id="1135996"/>
    <lineage>
        <taxon>Bacteria</taxon>
        <taxon>Bacillati</taxon>
        <taxon>Actinomycetota</taxon>
        <taxon>Actinomycetes</taxon>
        <taxon>Pseudonocardiales</taxon>
        <taxon>Pseudonocardiaceae</taxon>
        <taxon>Actinomycetospora</taxon>
        <taxon>environmental samples</taxon>
    </lineage>
</organism>